<dbReference type="EMBL" id="SSTD01013153">
    <property type="protein sequence ID" value="TYK07582.1"/>
    <property type="molecule type" value="Genomic_DNA"/>
</dbReference>
<evidence type="ECO:0000313" key="5">
    <source>
        <dbReference type="Proteomes" id="UP000321947"/>
    </source>
</evidence>
<name>A0A5D3C8G5_CUCMM</name>
<feature type="region of interest" description="Disordered" evidence="1">
    <location>
        <begin position="1"/>
        <end position="43"/>
    </location>
</feature>
<dbReference type="AlphaFoldDB" id="A0A5D3C8G5"/>
<proteinExistence type="predicted"/>
<dbReference type="Proteomes" id="UP000321393">
    <property type="component" value="Unassembled WGS sequence"/>
</dbReference>
<dbReference type="Proteomes" id="UP000321947">
    <property type="component" value="Unassembled WGS sequence"/>
</dbReference>
<dbReference type="OrthoDB" id="1744818at2759"/>
<evidence type="ECO:0000256" key="1">
    <source>
        <dbReference type="SAM" id="MobiDB-lite"/>
    </source>
</evidence>
<gene>
    <name evidence="3" type="ORF">E5676_scaffold852G00200</name>
    <name evidence="2" type="ORF">E6C27_scaffold228G00380</name>
</gene>
<evidence type="ECO:0000313" key="4">
    <source>
        <dbReference type="Proteomes" id="UP000321393"/>
    </source>
</evidence>
<dbReference type="EMBL" id="SSTE01020126">
    <property type="protein sequence ID" value="KAA0035253.1"/>
    <property type="molecule type" value="Genomic_DNA"/>
</dbReference>
<reference evidence="4 5" key="1">
    <citation type="submission" date="2019-08" db="EMBL/GenBank/DDBJ databases">
        <title>Draft genome sequences of two oriental melons (Cucumis melo L. var makuwa).</title>
        <authorList>
            <person name="Kwon S.-Y."/>
        </authorList>
    </citation>
    <scope>NUCLEOTIDE SEQUENCE [LARGE SCALE GENOMIC DNA]</scope>
    <source>
        <strain evidence="5">cv. Chang Bougi</strain>
        <strain evidence="4">cv. SW 3</strain>
        <tissue evidence="3">Leaf</tissue>
    </source>
</reference>
<evidence type="ECO:0000313" key="3">
    <source>
        <dbReference type="EMBL" id="TYK07582.1"/>
    </source>
</evidence>
<evidence type="ECO:0000313" key="2">
    <source>
        <dbReference type="EMBL" id="KAA0035253.1"/>
    </source>
</evidence>
<sequence>MSCSRSFLRPEAQEEANRLKDKDRTKQDKGHNGKNSEKRQFKALQGEIKKQKLVCYVC</sequence>
<comment type="caution">
    <text evidence="3">The sequence shown here is derived from an EMBL/GenBank/DDBJ whole genome shotgun (WGS) entry which is preliminary data.</text>
</comment>
<feature type="compositionally biased region" description="Basic and acidic residues" evidence="1">
    <location>
        <begin position="11"/>
        <end position="40"/>
    </location>
</feature>
<accession>A0A5D3C8G5</accession>
<protein>
    <submittedName>
        <fullName evidence="3">Ty1-copia retrotransposon protein</fullName>
    </submittedName>
</protein>
<organism evidence="3 5">
    <name type="scientific">Cucumis melo var. makuwa</name>
    <name type="common">Oriental melon</name>
    <dbReference type="NCBI Taxonomy" id="1194695"/>
    <lineage>
        <taxon>Eukaryota</taxon>
        <taxon>Viridiplantae</taxon>
        <taxon>Streptophyta</taxon>
        <taxon>Embryophyta</taxon>
        <taxon>Tracheophyta</taxon>
        <taxon>Spermatophyta</taxon>
        <taxon>Magnoliopsida</taxon>
        <taxon>eudicotyledons</taxon>
        <taxon>Gunneridae</taxon>
        <taxon>Pentapetalae</taxon>
        <taxon>rosids</taxon>
        <taxon>fabids</taxon>
        <taxon>Cucurbitales</taxon>
        <taxon>Cucurbitaceae</taxon>
        <taxon>Benincaseae</taxon>
        <taxon>Cucumis</taxon>
    </lineage>
</organism>